<dbReference type="InterPro" id="IPR000515">
    <property type="entry name" value="MetI-like"/>
</dbReference>
<gene>
    <name evidence="11" type="ORF">ATW55_07530</name>
</gene>
<evidence type="ECO:0000256" key="4">
    <source>
        <dbReference type="ARBA" id="ARBA00022475"/>
    </source>
</evidence>
<dbReference type="GO" id="GO:0035435">
    <property type="term" value="P:phosphate ion transmembrane transport"/>
    <property type="evidence" value="ECO:0007669"/>
    <property type="project" value="InterPro"/>
</dbReference>
<evidence type="ECO:0000256" key="2">
    <source>
        <dbReference type="ARBA" id="ARBA00007069"/>
    </source>
</evidence>
<comment type="similarity">
    <text evidence="2 9">Belongs to the binding-protein-dependent transport system permease family. CysTW subfamily.</text>
</comment>
<keyword evidence="4 9" id="KW-1003">Cell membrane</keyword>
<evidence type="ECO:0000256" key="6">
    <source>
        <dbReference type="ARBA" id="ARBA00022692"/>
    </source>
</evidence>
<dbReference type="PANTHER" id="PTHR42922:SF1">
    <property type="entry name" value="PHOSPHATE TRANSPORT SYSTEM PERMEASE PROTEIN PSTA"/>
    <property type="match status" value="1"/>
</dbReference>
<dbReference type="AlphaFoldDB" id="A0A101XSG0"/>
<dbReference type="InterPro" id="IPR051408">
    <property type="entry name" value="Phosphate_transprt_permease"/>
</dbReference>
<dbReference type="SUPFAM" id="SSF161098">
    <property type="entry name" value="MetI-like"/>
    <property type="match status" value="1"/>
</dbReference>
<dbReference type="PANTHER" id="PTHR42922">
    <property type="entry name" value="PHOSPHATE TRANSPORT SYSTEM PERMEASE PROTEIN PSTA"/>
    <property type="match status" value="1"/>
</dbReference>
<feature type="transmembrane region" description="Helical" evidence="9">
    <location>
        <begin position="256"/>
        <end position="277"/>
    </location>
</feature>
<keyword evidence="6 9" id="KW-0812">Transmembrane</keyword>
<evidence type="ECO:0000313" key="12">
    <source>
        <dbReference type="Proteomes" id="UP000053557"/>
    </source>
</evidence>
<proteinExistence type="inferred from homology"/>
<evidence type="ECO:0000256" key="9">
    <source>
        <dbReference type="RuleBase" id="RU363043"/>
    </source>
</evidence>
<dbReference type="InterPro" id="IPR035906">
    <property type="entry name" value="MetI-like_sf"/>
</dbReference>
<evidence type="ECO:0000256" key="8">
    <source>
        <dbReference type="ARBA" id="ARBA00023136"/>
    </source>
</evidence>
<evidence type="ECO:0000256" key="1">
    <source>
        <dbReference type="ARBA" id="ARBA00004651"/>
    </source>
</evidence>
<feature type="transmembrane region" description="Helical" evidence="9">
    <location>
        <begin position="138"/>
        <end position="157"/>
    </location>
</feature>
<keyword evidence="8 9" id="KW-0472">Membrane</keyword>
<feature type="domain" description="ABC transmembrane type-1" evidence="10">
    <location>
        <begin position="72"/>
        <end position="274"/>
    </location>
</feature>
<dbReference type="Gene3D" id="1.10.3720.10">
    <property type="entry name" value="MetI-like"/>
    <property type="match status" value="1"/>
</dbReference>
<dbReference type="PROSITE" id="PS50928">
    <property type="entry name" value="ABC_TM1"/>
    <property type="match status" value="1"/>
</dbReference>
<keyword evidence="5" id="KW-0592">Phosphate transport</keyword>
<feature type="transmembrane region" description="Helical" evidence="9">
    <location>
        <begin position="111"/>
        <end position="132"/>
    </location>
</feature>
<evidence type="ECO:0000256" key="3">
    <source>
        <dbReference type="ARBA" id="ARBA00022448"/>
    </source>
</evidence>
<organism evidence="11 12">
    <name type="scientific">Ferroacidibacillus organovorans</name>
    <dbReference type="NCBI Taxonomy" id="1765683"/>
    <lineage>
        <taxon>Bacteria</taxon>
        <taxon>Bacillati</taxon>
        <taxon>Bacillota</taxon>
        <taxon>Bacilli</taxon>
        <taxon>Bacillales</taxon>
        <taxon>Alicyclobacillaceae</taxon>
        <taxon>Ferroacidibacillus</taxon>
    </lineage>
</organism>
<keyword evidence="3" id="KW-0813">Transport</keyword>
<dbReference type="GO" id="GO:0005315">
    <property type="term" value="F:phosphate transmembrane transporter activity"/>
    <property type="evidence" value="ECO:0007669"/>
    <property type="project" value="InterPro"/>
</dbReference>
<dbReference type="GO" id="GO:0005886">
    <property type="term" value="C:plasma membrane"/>
    <property type="evidence" value="ECO:0007669"/>
    <property type="project" value="UniProtKB-SubCell"/>
</dbReference>
<dbReference type="EMBL" id="LPVJ01000009">
    <property type="protein sequence ID" value="KUO96671.1"/>
    <property type="molecule type" value="Genomic_DNA"/>
</dbReference>
<dbReference type="Pfam" id="PF00528">
    <property type="entry name" value="BPD_transp_1"/>
    <property type="match status" value="1"/>
</dbReference>
<evidence type="ECO:0000313" key="11">
    <source>
        <dbReference type="EMBL" id="KUO96671.1"/>
    </source>
</evidence>
<dbReference type="RefSeq" id="WP_067712238.1">
    <property type="nucleotide sequence ID" value="NZ_LPVJ01000009.1"/>
</dbReference>
<accession>A0A101XSG0</accession>
<protein>
    <recommendedName>
        <fullName evidence="9">Phosphate transport system permease protein PstA</fullName>
    </recommendedName>
</protein>
<keyword evidence="12" id="KW-1185">Reference proteome</keyword>
<sequence length="283" mass="30332">MSQGIREKHLGLRKAKNGLFLSVAGLLLLIAVLPLFLIVGYVIQQGLPDLNTQFFTLPTEPTGMPGGMGNAILGSLEIIGFATLFSLPLGIGAGIYISEGRIGWIKSVSRFAADVLSGVPSIVVGLLAYVLVVRPMGGFSGFSGSVALAILMIPIIARQTEQALRSVPSSIREGALALGARRTQVWLKFVLPSAAGAVITGFILAFSRALGETAPLLFTAFGNEFWSTNMMQPLAAIPLQIFVYALSPYSDWQKEAWTGALILVILALSMNLVSRVVERRRFR</sequence>
<reference evidence="11 12" key="1">
    <citation type="submission" date="2015-12" db="EMBL/GenBank/DDBJ databases">
        <title>Draft genome sequence of Acidibacillus ferrooxidans ITV001, isolated from a chalcopyrite acid mine drainage site in Brazil.</title>
        <authorList>
            <person name="Dall'Agnol H."/>
            <person name="Nancucheo I."/>
            <person name="Johnson B."/>
            <person name="Oliveira R."/>
            <person name="Leite L."/>
            <person name="Pylro V."/>
            <person name="Nunes G.L."/>
            <person name="Tzotzos G."/>
            <person name="Fernandes G.R."/>
            <person name="Dutra J."/>
            <person name="Orellana S.C."/>
            <person name="Oliveira G."/>
        </authorList>
    </citation>
    <scope>NUCLEOTIDE SEQUENCE [LARGE SCALE GENOMIC DNA]</scope>
    <source>
        <strain evidence="12">ITV01</strain>
    </source>
</reference>
<dbReference type="OrthoDB" id="9807065at2"/>
<feature type="transmembrane region" description="Helical" evidence="9">
    <location>
        <begin position="20"/>
        <end position="43"/>
    </location>
</feature>
<dbReference type="InterPro" id="IPR005672">
    <property type="entry name" value="Phosphate_PstA"/>
</dbReference>
<name>A0A101XSG0_9BACL</name>
<evidence type="ECO:0000256" key="5">
    <source>
        <dbReference type="ARBA" id="ARBA00022592"/>
    </source>
</evidence>
<evidence type="ECO:0000259" key="10">
    <source>
        <dbReference type="PROSITE" id="PS50928"/>
    </source>
</evidence>
<dbReference type="CDD" id="cd06261">
    <property type="entry name" value="TM_PBP2"/>
    <property type="match status" value="1"/>
</dbReference>
<dbReference type="Proteomes" id="UP000053557">
    <property type="component" value="Unassembled WGS sequence"/>
</dbReference>
<dbReference type="NCBIfam" id="TIGR00974">
    <property type="entry name" value="3a0107s02c"/>
    <property type="match status" value="1"/>
</dbReference>
<keyword evidence="7 9" id="KW-1133">Transmembrane helix</keyword>
<evidence type="ECO:0000256" key="7">
    <source>
        <dbReference type="ARBA" id="ARBA00022989"/>
    </source>
</evidence>
<comment type="subcellular location">
    <subcellularLocation>
        <location evidence="1 9">Cell membrane</location>
        <topology evidence="1 9">Multi-pass membrane protein</topology>
    </subcellularLocation>
</comment>
<feature type="transmembrane region" description="Helical" evidence="9">
    <location>
        <begin position="78"/>
        <end position="99"/>
    </location>
</feature>
<comment type="caution">
    <text evidence="11">The sequence shown here is derived from an EMBL/GenBank/DDBJ whole genome shotgun (WGS) entry which is preliminary data.</text>
</comment>
<feature type="transmembrane region" description="Helical" evidence="9">
    <location>
        <begin position="185"/>
        <end position="206"/>
    </location>
</feature>